<feature type="coiled-coil region" evidence="4">
    <location>
        <begin position="102"/>
        <end position="143"/>
    </location>
</feature>
<dbReference type="SMART" id="SM00034">
    <property type="entry name" value="CLECT"/>
    <property type="match status" value="1"/>
</dbReference>
<keyword evidence="6" id="KW-0812">Transmembrane</keyword>
<dbReference type="Gene3D" id="3.10.100.10">
    <property type="entry name" value="Mannose-Binding Protein A, subunit A"/>
    <property type="match status" value="1"/>
</dbReference>
<proteinExistence type="predicted"/>
<dbReference type="PROSITE" id="PS00615">
    <property type="entry name" value="C_TYPE_LECTIN_1"/>
    <property type="match status" value="1"/>
</dbReference>
<evidence type="ECO:0000313" key="9">
    <source>
        <dbReference type="Proteomes" id="UP000324632"/>
    </source>
</evidence>
<evidence type="ECO:0000256" key="5">
    <source>
        <dbReference type="SAM" id="MobiDB-lite"/>
    </source>
</evidence>
<evidence type="ECO:0000313" key="8">
    <source>
        <dbReference type="EMBL" id="KAA0703932.1"/>
    </source>
</evidence>
<name>A0A5A9N1L4_9TELE</name>
<dbReference type="GO" id="GO:0030246">
    <property type="term" value="F:carbohydrate binding"/>
    <property type="evidence" value="ECO:0007669"/>
    <property type="project" value="UniProtKB-KW"/>
</dbReference>
<comment type="caution">
    <text evidence="8">The sequence shown here is derived from an EMBL/GenBank/DDBJ whole genome shotgun (WGS) entry which is preliminary data.</text>
</comment>
<keyword evidence="9" id="KW-1185">Reference proteome</keyword>
<feature type="domain" description="C-type lectin" evidence="7">
    <location>
        <begin position="159"/>
        <end position="269"/>
    </location>
</feature>
<dbReference type="Pfam" id="PF00059">
    <property type="entry name" value="Lectin_C"/>
    <property type="match status" value="1"/>
</dbReference>
<evidence type="ECO:0000256" key="2">
    <source>
        <dbReference type="ARBA" id="ARBA00023157"/>
    </source>
</evidence>
<dbReference type="InterPro" id="IPR001304">
    <property type="entry name" value="C-type_lectin-like"/>
</dbReference>
<keyword evidence="6" id="KW-1133">Transmembrane helix</keyword>
<dbReference type="Proteomes" id="UP000324632">
    <property type="component" value="Chromosome 23"/>
</dbReference>
<evidence type="ECO:0000256" key="6">
    <source>
        <dbReference type="SAM" id="Phobius"/>
    </source>
</evidence>
<sequence>MSASVNDSRDKSSIMDGEEKEERIVDIYITAEAVRDIKHKKQTEESKTTTQPPERTGSEPVRNRSHRSVLVCLVVLCVLLLTAVIVLCVLINTNNHQFHINNKNITEERDKLLTNNTKLTEERDELRLNNNNISMECEQLRQEKNKLWEFLQLDGWKYYESSLYYFSSEEKNWTESRRFCTQREADLIIINNIEEQYFVGNTSVSSRQRFWIGLSGVANTWKWVDNSTMTSGIWEKDEPNGGANPICVETLKSAWNDHDCSQNRKWICERNISIELLNWKHTYIH</sequence>
<feature type="region of interest" description="Disordered" evidence="5">
    <location>
        <begin position="38"/>
        <end position="62"/>
    </location>
</feature>
<evidence type="ECO:0000259" key="7">
    <source>
        <dbReference type="PROSITE" id="PS50041"/>
    </source>
</evidence>
<dbReference type="InterPro" id="IPR018378">
    <property type="entry name" value="C-type_lectin_CS"/>
</dbReference>
<keyword evidence="3" id="KW-0325">Glycoprotein</keyword>
<dbReference type="PANTHER" id="PTHR46490:SF6">
    <property type="entry name" value="ASIALOGLYCOPROTEIN RECEPTOR 1-LIKE-RELATED"/>
    <property type="match status" value="1"/>
</dbReference>
<evidence type="ECO:0000256" key="4">
    <source>
        <dbReference type="SAM" id="Coils"/>
    </source>
</evidence>
<dbReference type="Gene3D" id="1.20.5.400">
    <property type="match status" value="1"/>
</dbReference>
<dbReference type="EMBL" id="SOYY01000023">
    <property type="protein sequence ID" value="KAA0703932.1"/>
    <property type="molecule type" value="Genomic_DNA"/>
</dbReference>
<accession>A0A5A9N1L4</accession>
<keyword evidence="1 8" id="KW-0430">Lectin</keyword>
<keyword evidence="2" id="KW-1015">Disulfide bond</keyword>
<dbReference type="CDD" id="cd03590">
    <property type="entry name" value="CLECT_DC-SIGN_like"/>
    <property type="match status" value="1"/>
</dbReference>
<feature type="transmembrane region" description="Helical" evidence="6">
    <location>
        <begin position="69"/>
        <end position="92"/>
    </location>
</feature>
<keyword evidence="6" id="KW-0472">Membrane</keyword>
<keyword evidence="4" id="KW-0175">Coiled coil</keyword>
<dbReference type="InterPro" id="IPR052309">
    <property type="entry name" value="C-type_Lectin_Domain_Fam1"/>
</dbReference>
<reference evidence="8 9" key="1">
    <citation type="journal article" date="2019" name="Mol. Ecol. Resour.">
        <title>Chromosome-level genome assembly of Triplophysa tibetana, a fish adapted to the harsh high-altitude environment of the Tibetan Plateau.</title>
        <authorList>
            <person name="Yang X."/>
            <person name="Liu H."/>
            <person name="Ma Z."/>
            <person name="Zou Y."/>
            <person name="Zou M."/>
            <person name="Mao Y."/>
            <person name="Li X."/>
            <person name="Wang H."/>
            <person name="Chen T."/>
            <person name="Wang W."/>
            <person name="Yang R."/>
        </authorList>
    </citation>
    <scope>NUCLEOTIDE SEQUENCE [LARGE SCALE GENOMIC DNA]</scope>
    <source>
        <strain evidence="8">TTIB1903HZAU</strain>
        <tissue evidence="8">Muscle</tissue>
    </source>
</reference>
<dbReference type="InterPro" id="IPR016186">
    <property type="entry name" value="C-type_lectin-like/link_sf"/>
</dbReference>
<organism evidence="8 9">
    <name type="scientific">Triplophysa tibetana</name>
    <dbReference type="NCBI Taxonomy" id="1572043"/>
    <lineage>
        <taxon>Eukaryota</taxon>
        <taxon>Metazoa</taxon>
        <taxon>Chordata</taxon>
        <taxon>Craniata</taxon>
        <taxon>Vertebrata</taxon>
        <taxon>Euteleostomi</taxon>
        <taxon>Actinopterygii</taxon>
        <taxon>Neopterygii</taxon>
        <taxon>Teleostei</taxon>
        <taxon>Ostariophysi</taxon>
        <taxon>Cypriniformes</taxon>
        <taxon>Nemacheilidae</taxon>
        <taxon>Triplophysa</taxon>
    </lineage>
</organism>
<dbReference type="InterPro" id="IPR033989">
    <property type="entry name" value="CD209-like_CTLD"/>
</dbReference>
<protein>
    <submittedName>
        <fullName evidence="8">Snaclec 3 C-type lectin-like 3</fullName>
    </submittedName>
</protein>
<dbReference type="AlphaFoldDB" id="A0A5A9N1L4"/>
<dbReference type="PROSITE" id="PS50041">
    <property type="entry name" value="C_TYPE_LECTIN_2"/>
    <property type="match status" value="1"/>
</dbReference>
<evidence type="ECO:0000256" key="3">
    <source>
        <dbReference type="ARBA" id="ARBA00023180"/>
    </source>
</evidence>
<dbReference type="InterPro" id="IPR016187">
    <property type="entry name" value="CTDL_fold"/>
</dbReference>
<dbReference type="PANTHER" id="PTHR46490">
    <property type="entry name" value="C-TYPE LECTIN DOMAIN FAMILY 12 MEMBER A-RELATED"/>
    <property type="match status" value="1"/>
</dbReference>
<gene>
    <name evidence="8" type="ORF">E1301_Tti000424</name>
</gene>
<dbReference type="SUPFAM" id="SSF56436">
    <property type="entry name" value="C-type lectin-like"/>
    <property type="match status" value="1"/>
</dbReference>
<evidence type="ECO:0000256" key="1">
    <source>
        <dbReference type="ARBA" id="ARBA00022734"/>
    </source>
</evidence>